<dbReference type="PANTHER" id="PTHR19849">
    <property type="entry name" value="PHOSPHOLIPASE A-2-ACTIVATING PROTEIN"/>
    <property type="match status" value="1"/>
</dbReference>
<dbReference type="InterPro" id="IPR011989">
    <property type="entry name" value="ARM-like"/>
</dbReference>
<dbReference type="FunCoup" id="D8PV51">
    <property type="interactions" value="1057"/>
</dbReference>
<dbReference type="FunFam" id="2.130.10.10:FF:000236">
    <property type="entry name" value="Polyubiquitin binding protein (Doa1/Ufd3)"/>
    <property type="match status" value="1"/>
</dbReference>
<name>D8PV51_SCHCM</name>
<evidence type="ECO:0000256" key="5">
    <source>
        <dbReference type="PROSITE-ProRule" id="PRU00221"/>
    </source>
</evidence>
<dbReference type="Gene3D" id="3.10.20.870">
    <property type="entry name" value="PFU (PLAA family ubiquitin binding), C-terminal domain"/>
    <property type="match status" value="1"/>
</dbReference>
<dbReference type="InParanoid" id="D8PV51"/>
<evidence type="ECO:0000256" key="4">
    <source>
        <dbReference type="ARBA" id="ARBA00022737"/>
    </source>
</evidence>
<dbReference type="InterPro" id="IPR038122">
    <property type="entry name" value="PFU_sf"/>
</dbReference>
<dbReference type="PANTHER" id="PTHR19849:SF0">
    <property type="entry name" value="PHOSPHOLIPASE A-2-ACTIVATING PROTEIN"/>
    <property type="match status" value="1"/>
</dbReference>
<dbReference type="InterPro" id="IPR015943">
    <property type="entry name" value="WD40/YVTN_repeat-like_dom_sf"/>
</dbReference>
<evidence type="ECO:0000256" key="3">
    <source>
        <dbReference type="ARBA" id="ARBA00022574"/>
    </source>
</evidence>
<proteinExistence type="predicted"/>
<dbReference type="HOGENOM" id="CLU_011791_2_0_1"/>
<dbReference type="EMBL" id="GL377303">
    <property type="protein sequence ID" value="EFJ00811.1"/>
    <property type="molecule type" value="Genomic_DNA"/>
</dbReference>
<dbReference type="SMART" id="SM00320">
    <property type="entry name" value="WD40"/>
    <property type="match status" value="7"/>
</dbReference>
<dbReference type="GO" id="GO:0043161">
    <property type="term" value="P:proteasome-mediated ubiquitin-dependent protein catabolic process"/>
    <property type="evidence" value="ECO:0007669"/>
    <property type="project" value="TreeGrafter"/>
</dbReference>
<dbReference type="Pfam" id="PF08324">
    <property type="entry name" value="PUL"/>
    <property type="match status" value="1"/>
</dbReference>
<dbReference type="PROSITE" id="PS50294">
    <property type="entry name" value="WD_REPEATS_REGION"/>
    <property type="match status" value="2"/>
</dbReference>
<evidence type="ECO:0000313" key="9">
    <source>
        <dbReference type="EMBL" id="EFJ00811.1"/>
    </source>
</evidence>
<evidence type="ECO:0000259" key="8">
    <source>
        <dbReference type="PROSITE" id="PS51396"/>
    </source>
</evidence>
<feature type="compositionally biased region" description="Polar residues" evidence="6">
    <location>
        <begin position="499"/>
        <end position="515"/>
    </location>
</feature>
<keyword evidence="2" id="KW-0963">Cytoplasm</keyword>
<dbReference type="GO" id="GO:0043130">
    <property type="term" value="F:ubiquitin binding"/>
    <property type="evidence" value="ECO:0007669"/>
    <property type="project" value="TreeGrafter"/>
</dbReference>
<keyword evidence="4" id="KW-0677">Repeat</keyword>
<dbReference type="SUPFAM" id="SSF50978">
    <property type="entry name" value="WD40 repeat-like"/>
    <property type="match status" value="1"/>
</dbReference>
<dbReference type="RefSeq" id="XP_003035713.1">
    <property type="nucleotide sequence ID" value="XM_003035667.1"/>
</dbReference>
<dbReference type="Pfam" id="PF00400">
    <property type="entry name" value="WD40"/>
    <property type="match status" value="5"/>
</dbReference>
<dbReference type="VEuPathDB" id="FungiDB:SCHCODRAFT_02608060"/>
<evidence type="ECO:0000313" key="10">
    <source>
        <dbReference type="Proteomes" id="UP000007431"/>
    </source>
</evidence>
<dbReference type="Proteomes" id="UP000007431">
    <property type="component" value="Unassembled WGS sequence"/>
</dbReference>
<dbReference type="Gene3D" id="1.25.10.10">
    <property type="entry name" value="Leucine-rich Repeat Variant"/>
    <property type="match status" value="1"/>
</dbReference>
<dbReference type="GO" id="GO:0005634">
    <property type="term" value="C:nucleus"/>
    <property type="evidence" value="ECO:0007669"/>
    <property type="project" value="TreeGrafter"/>
</dbReference>
<evidence type="ECO:0000259" key="7">
    <source>
        <dbReference type="PROSITE" id="PS51394"/>
    </source>
</evidence>
<dbReference type="InterPro" id="IPR001680">
    <property type="entry name" value="WD40_rpt"/>
</dbReference>
<dbReference type="PROSITE" id="PS50082">
    <property type="entry name" value="WD_REPEATS_2"/>
    <property type="match status" value="4"/>
</dbReference>
<dbReference type="STRING" id="578458.D8PV51"/>
<keyword evidence="3 5" id="KW-0853">WD repeat</keyword>
<dbReference type="Gene3D" id="2.130.10.10">
    <property type="entry name" value="YVTN repeat-like/Quinoprotein amine dehydrogenase"/>
    <property type="match status" value="1"/>
</dbReference>
<protein>
    <recommendedName>
        <fullName evidence="11">Phospholipase A-2-activating protein</fullName>
    </recommendedName>
</protein>
<feature type="domain" description="PFU" evidence="7">
    <location>
        <begin position="357"/>
        <end position="452"/>
    </location>
</feature>
<gene>
    <name evidence="9" type="ORF">SCHCODRAFT_255890</name>
</gene>
<feature type="region of interest" description="Disordered" evidence="6">
    <location>
        <begin position="490"/>
        <end position="521"/>
    </location>
</feature>
<dbReference type="PRINTS" id="PR00320">
    <property type="entry name" value="GPROTEINBRPT"/>
</dbReference>
<dbReference type="PROSITE" id="PS51396">
    <property type="entry name" value="PUL"/>
    <property type="match status" value="1"/>
</dbReference>
<reference evidence="9 10" key="1">
    <citation type="journal article" date="2010" name="Nat. Biotechnol.">
        <title>Genome sequence of the model mushroom Schizophyllum commune.</title>
        <authorList>
            <person name="Ohm R.A."/>
            <person name="de Jong J.F."/>
            <person name="Lugones L.G."/>
            <person name="Aerts A."/>
            <person name="Kothe E."/>
            <person name="Stajich J.E."/>
            <person name="de Vries R.P."/>
            <person name="Record E."/>
            <person name="Levasseur A."/>
            <person name="Baker S.E."/>
            <person name="Bartholomew K.A."/>
            <person name="Coutinho P.M."/>
            <person name="Erdmann S."/>
            <person name="Fowler T.J."/>
            <person name="Gathman A.C."/>
            <person name="Lombard V."/>
            <person name="Henrissat B."/>
            <person name="Knabe N."/>
            <person name="Kuees U."/>
            <person name="Lilly W.W."/>
            <person name="Lindquist E."/>
            <person name="Lucas S."/>
            <person name="Magnuson J.K."/>
            <person name="Piumi F."/>
            <person name="Raudaskoski M."/>
            <person name="Salamov A."/>
            <person name="Schmutz J."/>
            <person name="Schwarze F.W.M.R."/>
            <person name="vanKuyk P.A."/>
            <person name="Horton J.S."/>
            <person name="Grigoriev I.V."/>
            <person name="Woesten H.A.B."/>
        </authorList>
    </citation>
    <scope>NUCLEOTIDE SEQUENCE [LARGE SCALE GENOMIC DNA]</scope>
    <source>
        <strain evidence="10">H4-8 / FGSC 9210</strain>
    </source>
</reference>
<feature type="repeat" description="WD" evidence="5">
    <location>
        <begin position="103"/>
        <end position="133"/>
    </location>
</feature>
<dbReference type="KEGG" id="scm:SCHCO_02608060"/>
<dbReference type="PROSITE" id="PS51394">
    <property type="entry name" value="PFU"/>
    <property type="match status" value="1"/>
</dbReference>
<evidence type="ECO:0008006" key="11">
    <source>
        <dbReference type="Google" id="ProtNLM"/>
    </source>
</evidence>
<dbReference type="InterPro" id="IPR036322">
    <property type="entry name" value="WD40_repeat_dom_sf"/>
</dbReference>
<dbReference type="GO" id="GO:0005737">
    <property type="term" value="C:cytoplasm"/>
    <property type="evidence" value="ECO:0007669"/>
    <property type="project" value="UniProtKB-SubCell"/>
</dbReference>
<dbReference type="CDD" id="cd00200">
    <property type="entry name" value="WD40"/>
    <property type="match status" value="1"/>
</dbReference>
<dbReference type="GO" id="GO:0010992">
    <property type="term" value="P:ubiquitin recycling"/>
    <property type="evidence" value="ECO:0007669"/>
    <property type="project" value="TreeGrafter"/>
</dbReference>
<accession>D8PV51</accession>
<dbReference type="InterPro" id="IPR015155">
    <property type="entry name" value="PFU"/>
</dbReference>
<feature type="domain" description="PUL" evidence="8">
    <location>
        <begin position="525"/>
        <end position="803"/>
    </location>
</feature>
<evidence type="ECO:0000256" key="2">
    <source>
        <dbReference type="ARBA" id="ARBA00022490"/>
    </source>
</evidence>
<dbReference type="InterPro" id="IPR020472">
    <property type="entry name" value="WD40_PAC1"/>
</dbReference>
<feature type="repeat" description="WD" evidence="5">
    <location>
        <begin position="142"/>
        <end position="173"/>
    </location>
</feature>
<dbReference type="GeneID" id="9587363"/>
<comment type="subcellular location">
    <subcellularLocation>
        <location evidence="1">Cytoplasm</location>
    </subcellularLocation>
</comment>
<feature type="repeat" description="WD" evidence="5">
    <location>
        <begin position="221"/>
        <end position="252"/>
    </location>
</feature>
<sequence>MVYKLSASLEAHSSDVRALKAPLNDLILSASRDTTAIAWTRDASGPAFNPDSVFHPGSAYVNSLAYIPPTNDAPKGYLVTGGQDKLINVFRLGAGAEEPEFRLVGHSGNVCALDVSAGGAIVSGSWDATARVWRNFQLAYELKGHESSVLAVLAVDEDKVLTGSADKTIKLWQNGKVIQTFTGHTDAVRGLALVPDIGFASCSNDTEIRVWTFGGDLLYTLSGHTAFVYSLSILPNGGIVSGGEDRSARVWKDGECSQVLTHPAISVWVVTTMPNGDIVTGASDGIIRIFSESQDRWASAADLQAYEETIARQALPSQQMEGLNTNDLPGIEALATPGTRSGQQKLVKNGSVVEAHQWDSLAGQWQKIGDVVGAVGNNKRQLYNGKEYDYVFDVAIQDSAPSLKLPYNANENPYTAAQRFLAANDLPMHHLDEVAQFIQQNASGVTLGASSEYVDPFTGATSYRAGGGSSSAAAPSGNYVDPFTGSSRYTGAPAPSAEGASTYQDPFTGASRYQSNPPPAPAKPKIIPAPAAVTFKQANVAAMQGKLNQFNEALTNEISTSSLAMYPEELAAIDDAFAVLSQPTPEGKLLGDAQAEAVISILERWPTAQLFPVIDLTRLLAGHALHIFHSSAQKERLFAALFKAAEWGASWNPPIPKARETNVLLVLRTAANVLQEGTSLGAEPWLVKLLEGLSAVPYASLNKNQRVVFATVLFNASCVALKVPIDPAICGQVVTLILQLLQTETVDSEASYRALVALGNLAHARKAQIDPSLRGSAVELLSGLPRIFNEDRVRNGAAEVASLLK</sequence>
<dbReference type="AlphaFoldDB" id="D8PV51"/>
<organism evidence="10">
    <name type="scientific">Schizophyllum commune (strain H4-8 / FGSC 9210)</name>
    <name type="common">Split gill fungus</name>
    <dbReference type="NCBI Taxonomy" id="578458"/>
    <lineage>
        <taxon>Eukaryota</taxon>
        <taxon>Fungi</taxon>
        <taxon>Dikarya</taxon>
        <taxon>Basidiomycota</taxon>
        <taxon>Agaricomycotina</taxon>
        <taxon>Agaricomycetes</taxon>
        <taxon>Agaricomycetidae</taxon>
        <taxon>Agaricales</taxon>
        <taxon>Schizophyllaceae</taxon>
        <taxon>Schizophyllum</taxon>
    </lineage>
</organism>
<dbReference type="OrthoDB" id="10265988at2759"/>
<dbReference type="Pfam" id="PF09070">
    <property type="entry name" value="PFU"/>
    <property type="match status" value="1"/>
</dbReference>
<evidence type="ECO:0000256" key="1">
    <source>
        <dbReference type="ARBA" id="ARBA00004496"/>
    </source>
</evidence>
<keyword evidence="10" id="KW-1185">Reference proteome</keyword>
<evidence type="ECO:0000256" key="6">
    <source>
        <dbReference type="SAM" id="MobiDB-lite"/>
    </source>
</evidence>
<dbReference type="OMA" id="DKCIYYW"/>
<dbReference type="eggNOG" id="KOG0301">
    <property type="taxonomic scope" value="Eukaryota"/>
</dbReference>
<dbReference type="InterPro" id="IPR013535">
    <property type="entry name" value="PUL_dom"/>
</dbReference>
<feature type="repeat" description="WD" evidence="5">
    <location>
        <begin position="181"/>
        <end position="211"/>
    </location>
</feature>